<evidence type="ECO:0000256" key="3">
    <source>
        <dbReference type="ARBA" id="ARBA00023012"/>
    </source>
</evidence>
<dbReference type="PANTHER" id="PTHR24421">
    <property type="entry name" value="NITRATE/NITRITE SENSOR PROTEIN NARX-RELATED"/>
    <property type="match status" value="1"/>
</dbReference>
<name>A0A1H7JAF9_9GAMM</name>
<evidence type="ECO:0000313" key="5">
    <source>
        <dbReference type="EMBL" id="SEK71628.1"/>
    </source>
</evidence>
<keyword evidence="2 5" id="KW-0418">Kinase</keyword>
<dbReference type="SUPFAM" id="SSF55874">
    <property type="entry name" value="ATPase domain of HSP90 chaperone/DNA topoisomerase II/histidine kinase"/>
    <property type="match status" value="1"/>
</dbReference>
<dbReference type="SMART" id="SM00387">
    <property type="entry name" value="HATPase_c"/>
    <property type="match status" value="1"/>
</dbReference>
<evidence type="ECO:0000256" key="2">
    <source>
        <dbReference type="ARBA" id="ARBA00022777"/>
    </source>
</evidence>
<dbReference type="InterPro" id="IPR003594">
    <property type="entry name" value="HATPase_dom"/>
</dbReference>
<dbReference type="STRING" id="641665.GCA_002104455_01749"/>
<dbReference type="RefSeq" id="WP_085283611.1">
    <property type="nucleotide sequence ID" value="NZ_FOBI01000002.1"/>
</dbReference>
<dbReference type="AlphaFoldDB" id="A0A1H7JAF9"/>
<dbReference type="OrthoDB" id="9797605at2"/>
<accession>A0A1H7JAF9</accession>
<proteinExistence type="predicted"/>
<dbReference type="Pfam" id="PF07730">
    <property type="entry name" value="HisKA_3"/>
    <property type="match status" value="1"/>
</dbReference>
<reference evidence="6" key="1">
    <citation type="submission" date="2016-10" db="EMBL/GenBank/DDBJ databases">
        <authorList>
            <person name="Varghese N."/>
            <person name="Submissions S."/>
        </authorList>
    </citation>
    <scope>NUCLEOTIDE SEQUENCE [LARGE SCALE GENOMIC DNA]</scope>
    <source>
        <strain evidence="6">CGMCC 1.9127</strain>
    </source>
</reference>
<dbReference type="Proteomes" id="UP000199297">
    <property type="component" value="Unassembled WGS sequence"/>
</dbReference>
<dbReference type="PROSITE" id="PS50109">
    <property type="entry name" value="HIS_KIN"/>
    <property type="match status" value="1"/>
</dbReference>
<dbReference type="GO" id="GO:0016020">
    <property type="term" value="C:membrane"/>
    <property type="evidence" value="ECO:0007669"/>
    <property type="project" value="InterPro"/>
</dbReference>
<keyword evidence="1" id="KW-0808">Transferase</keyword>
<dbReference type="InterPro" id="IPR036890">
    <property type="entry name" value="HATPase_C_sf"/>
</dbReference>
<dbReference type="PANTHER" id="PTHR24421:SF59">
    <property type="entry name" value="OXYGEN SENSOR HISTIDINE KINASE NREB"/>
    <property type="match status" value="1"/>
</dbReference>
<organism evidence="5 6">
    <name type="scientific">Colwellia chukchiensis</name>
    <dbReference type="NCBI Taxonomy" id="641665"/>
    <lineage>
        <taxon>Bacteria</taxon>
        <taxon>Pseudomonadati</taxon>
        <taxon>Pseudomonadota</taxon>
        <taxon>Gammaproteobacteria</taxon>
        <taxon>Alteromonadales</taxon>
        <taxon>Colwelliaceae</taxon>
        <taxon>Colwellia</taxon>
    </lineage>
</organism>
<dbReference type="Pfam" id="PF02518">
    <property type="entry name" value="HATPase_c"/>
    <property type="match status" value="1"/>
</dbReference>
<dbReference type="GO" id="GO:0046983">
    <property type="term" value="F:protein dimerization activity"/>
    <property type="evidence" value="ECO:0007669"/>
    <property type="project" value="InterPro"/>
</dbReference>
<protein>
    <submittedName>
        <fullName evidence="5">Two-component system, NarL family, sensor kinase</fullName>
    </submittedName>
</protein>
<dbReference type="InterPro" id="IPR050482">
    <property type="entry name" value="Sensor_HK_TwoCompSys"/>
</dbReference>
<dbReference type="EMBL" id="FOBI01000002">
    <property type="protein sequence ID" value="SEK71628.1"/>
    <property type="molecule type" value="Genomic_DNA"/>
</dbReference>
<dbReference type="CDD" id="cd16917">
    <property type="entry name" value="HATPase_UhpB-NarQ-NarX-like"/>
    <property type="match status" value="1"/>
</dbReference>
<evidence type="ECO:0000313" key="6">
    <source>
        <dbReference type="Proteomes" id="UP000199297"/>
    </source>
</evidence>
<dbReference type="Gene3D" id="1.20.5.1930">
    <property type="match status" value="1"/>
</dbReference>
<dbReference type="Gene3D" id="3.30.565.10">
    <property type="entry name" value="Histidine kinase-like ATPase, C-terminal domain"/>
    <property type="match status" value="1"/>
</dbReference>
<dbReference type="InterPro" id="IPR005467">
    <property type="entry name" value="His_kinase_dom"/>
</dbReference>
<evidence type="ECO:0000259" key="4">
    <source>
        <dbReference type="PROSITE" id="PS50109"/>
    </source>
</evidence>
<dbReference type="GO" id="GO:0000155">
    <property type="term" value="F:phosphorelay sensor kinase activity"/>
    <property type="evidence" value="ECO:0007669"/>
    <property type="project" value="InterPro"/>
</dbReference>
<keyword evidence="6" id="KW-1185">Reference proteome</keyword>
<evidence type="ECO:0000256" key="1">
    <source>
        <dbReference type="ARBA" id="ARBA00022679"/>
    </source>
</evidence>
<gene>
    <name evidence="5" type="ORF">SAMN05216262_102184</name>
</gene>
<keyword evidence="3" id="KW-0902">Two-component regulatory system</keyword>
<sequence>MTNNTDVAKLVAQLNEKQKQISQQLYFGNEQMRGLAKRVWRVQEDERKHIARELHDGVGQLLTALINQLQQVQKSEPKIALNESIDLARQALSDTRVISRLMRPRILDDLGLIPALEWLVRIMAEPEDVVIEFHQQVTADIDSDSQTLAFRVIQEALTNAIKHAQASTITLNLIATNKLLMIKIQDDGVGMAAGTAENPDGFGLGAMRDRVSAFGGQLTINSAPNQGCEIKVLVTGREGP</sequence>
<feature type="domain" description="Histidine kinase" evidence="4">
    <location>
        <begin position="151"/>
        <end position="238"/>
    </location>
</feature>
<dbReference type="InterPro" id="IPR011712">
    <property type="entry name" value="Sig_transdc_His_kin_sub3_dim/P"/>
</dbReference>